<proteinExistence type="predicted"/>
<feature type="transmembrane region" description="Helical" evidence="1">
    <location>
        <begin position="53"/>
        <end position="71"/>
    </location>
</feature>
<dbReference type="Proteomes" id="UP000011996">
    <property type="component" value="Unassembled WGS sequence"/>
</dbReference>
<dbReference type="EMBL" id="ANOF01000194">
    <property type="protein sequence ID" value="EMI23507.1"/>
    <property type="molecule type" value="Genomic_DNA"/>
</dbReference>
<feature type="transmembrane region" description="Helical" evidence="1">
    <location>
        <begin position="83"/>
        <end position="101"/>
    </location>
</feature>
<accession>M5S768</accession>
<evidence type="ECO:0000256" key="1">
    <source>
        <dbReference type="SAM" id="Phobius"/>
    </source>
</evidence>
<feature type="transmembrane region" description="Helical" evidence="1">
    <location>
        <begin position="113"/>
        <end position="133"/>
    </location>
</feature>
<protein>
    <submittedName>
        <fullName evidence="2">Membrane protein</fullName>
    </submittedName>
</protein>
<comment type="caution">
    <text evidence="2">The sequence shown here is derived from an EMBL/GenBank/DDBJ whole genome shotgun (WGS) entry which is preliminary data.</text>
</comment>
<organism evidence="2 3">
    <name type="scientific">Rhodopirellula europaea SH398</name>
    <dbReference type="NCBI Taxonomy" id="1263868"/>
    <lineage>
        <taxon>Bacteria</taxon>
        <taxon>Pseudomonadati</taxon>
        <taxon>Planctomycetota</taxon>
        <taxon>Planctomycetia</taxon>
        <taxon>Pirellulales</taxon>
        <taxon>Pirellulaceae</taxon>
        <taxon>Rhodopirellula</taxon>
    </lineage>
</organism>
<dbReference type="RefSeq" id="WP_008672278.1">
    <property type="nucleotide sequence ID" value="NZ_ANOF01000194.1"/>
</dbReference>
<evidence type="ECO:0000313" key="3">
    <source>
        <dbReference type="Proteomes" id="UP000011996"/>
    </source>
</evidence>
<name>M5S768_9BACT</name>
<gene>
    <name evidence="2" type="ORF">RESH_05920</name>
</gene>
<dbReference type="STRING" id="1263868.RESH_05920"/>
<evidence type="ECO:0000313" key="2">
    <source>
        <dbReference type="EMBL" id="EMI23507.1"/>
    </source>
</evidence>
<keyword evidence="1" id="KW-1133">Transmembrane helix</keyword>
<dbReference type="AlphaFoldDB" id="M5S768"/>
<keyword evidence="1" id="KW-0812">Transmembrane</keyword>
<sequence>MNKRKFLIELPSRLLLAILAVALFSATYLQMGLSDLPEIALYAPAMLLREPVLVAPLAVADVALVVMVLIAKVSQLRSILRCYVYAGIGYAIGIYLIGNGYELALPVPFYGPLIGWAIAVLQNHFGPAIWSYMVNRTRTSTTRPRCL</sequence>
<dbReference type="PATRIC" id="fig|1263868.3.peg.6427"/>
<keyword evidence="1" id="KW-0472">Membrane</keyword>
<reference evidence="2 3" key="1">
    <citation type="journal article" date="2013" name="Mar. Genomics">
        <title>Expression of sulfatases in Rhodopirellula baltica and the diversity of sulfatases in the genus Rhodopirellula.</title>
        <authorList>
            <person name="Wegner C.E."/>
            <person name="Richter-Heitmann T."/>
            <person name="Klindworth A."/>
            <person name="Klockow C."/>
            <person name="Richter M."/>
            <person name="Achstetter T."/>
            <person name="Glockner F.O."/>
            <person name="Harder J."/>
        </authorList>
    </citation>
    <scope>NUCLEOTIDE SEQUENCE [LARGE SCALE GENOMIC DNA]</scope>
    <source>
        <strain evidence="2 3">SH398</strain>
    </source>
</reference>